<dbReference type="InterPro" id="IPR012677">
    <property type="entry name" value="Nucleotide-bd_a/b_plait_sf"/>
</dbReference>
<accession>A0A1S3ZD04</accession>
<feature type="compositionally biased region" description="Basic and acidic residues" evidence="4">
    <location>
        <begin position="192"/>
        <end position="208"/>
    </location>
</feature>
<evidence type="ECO:0000256" key="4">
    <source>
        <dbReference type="SAM" id="MobiDB-lite"/>
    </source>
</evidence>
<dbReference type="RefSeq" id="XP_016462330.1">
    <property type="nucleotide sequence ID" value="XM_016606844.2"/>
</dbReference>
<gene>
    <name evidence="7" type="primary">LOC107785518</name>
</gene>
<evidence type="ECO:0000256" key="2">
    <source>
        <dbReference type="ARBA" id="ARBA00022884"/>
    </source>
</evidence>
<evidence type="ECO:0000313" key="6">
    <source>
        <dbReference type="Proteomes" id="UP000790787"/>
    </source>
</evidence>
<proteinExistence type="predicted"/>
<evidence type="ECO:0000256" key="3">
    <source>
        <dbReference type="PROSITE-ProRule" id="PRU00176"/>
    </source>
</evidence>
<organism evidence="6 7">
    <name type="scientific">Nicotiana tabacum</name>
    <name type="common">Common tobacco</name>
    <dbReference type="NCBI Taxonomy" id="4097"/>
    <lineage>
        <taxon>Eukaryota</taxon>
        <taxon>Viridiplantae</taxon>
        <taxon>Streptophyta</taxon>
        <taxon>Embryophyta</taxon>
        <taxon>Tracheophyta</taxon>
        <taxon>Spermatophyta</taxon>
        <taxon>Magnoliopsida</taxon>
        <taxon>eudicotyledons</taxon>
        <taxon>Gunneridae</taxon>
        <taxon>Pentapetalae</taxon>
        <taxon>asterids</taxon>
        <taxon>lamiids</taxon>
        <taxon>Solanales</taxon>
        <taxon>Solanaceae</taxon>
        <taxon>Nicotianoideae</taxon>
        <taxon>Nicotianeae</taxon>
        <taxon>Nicotiana</taxon>
    </lineage>
</organism>
<dbReference type="SUPFAM" id="SSF54928">
    <property type="entry name" value="RNA-binding domain, RBD"/>
    <property type="match status" value="2"/>
</dbReference>
<keyword evidence="7" id="KW-0687">Ribonucleoprotein</keyword>
<dbReference type="PANTHER" id="PTHR48032:SF6">
    <property type="entry name" value="RNA-BINDING (RRM_RBD_RNP MOTIFS) FAMILY PROTEIN"/>
    <property type="match status" value="1"/>
</dbReference>
<keyword evidence="6" id="KW-1185">Reference proteome</keyword>
<feature type="domain" description="RRM" evidence="5">
    <location>
        <begin position="117"/>
        <end position="195"/>
    </location>
</feature>
<dbReference type="PROSITE" id="PS50102">
    <property type="entry name" value="RRM"/>
    <property type="match status" value="2"/>
</dbReference>
<reference evidence="7" key="2">
    <citation type="submission" date="2025-08" db="UniProtKB">
        <authorList>
            <consortium name="RefSeq"/>
        </authorList>
    </citation>
    <scope>IDENTIFICATION</scope>
    <source>
        <tissue evidence="7">Leaf</tissue>
    </source>
</reference>
<protein>
    <submittedName>
        <fullName evidence="7">Heterogeneous nuclear ribonucleoprotein 1</fullName>
    </submittedName>
</protein>
<dbReference type="GO" id="GO:0010468">
    <property type="term" value="P:regulation of gene expression"/>
    <property type="evidence" value="ECO:0000318"/>
    <property type="project" value="GO_Central"/>
</dbReference>
<evidence type="ECO:0000256" key="1">
    <source>
        <dbReference type="ARBA" id="ARBA00022737"/>
    </source>
</evidence>
<dbReference type="GO" id="GO:0005654">
    <property type="term" value="C:nucleoplasm"/>
    <property type="evidence" value="ECO:0000318"/>
    <property type="project" value="GO_Central"/>
</dbReference>
<dbReference type="RefSeq" id="XP_016462330.1">
    <property type="nucleotide sequence ID" value="XM_016606844.1"/>
</dbReference>
<dbReference type="InterPro" id="IPR000504">
    <property type="entry name" value="RRM_dom"/>
</dbReference>
<sequence length="367" mass="38330">MDFDVTEQQERYSESHELKHSMDDSSAGKLFVGGIAWETTEESFRKHFSQFGEITDAVIMMDKVSGRPRGFGFVTYVDAEVANKVLEEDHVIDGRAVEVKKTVPKENMQVKGAPKTKKIFIGGLPLPLTEDELKEYFSSYGYVVEHQIMLDQNTGRSRGFGFVTFDNEEAVEKVLSNGRMHELRGKQVEIKRAEPKRGGAEHASESRLHRGGSSSKAYGGFGGSVEGVGGGYGGKMGRGYGGYGAYGGYDGYGKFAGSYGAGAAGFYPGYGGYGYGFGFGGAMYGAAGYGGSSYGAPGYYGGGAGYASSKGYGSSGGGWNDLGKGAPEGGNPAGYGGAKGYGSGGSSGGGNGGARNNGAANGRFHPY</sequence>
<dbReference type="SMART" id="SM00360">
    <property type="entry name" value="RRM"/>
    <property type="match status" value="2"/>
</dbReference>
<keyword evidence="2 3" id="KW-0694">RNA-binding</keyword>
<dbReference type="OMA" id="MPREETG"/>
<dbReference type="Pfam" id="PF00076">
    <property type="entry name" value="RRM_1"/>
    <property type="match status" value="2"/>
</dbReference>
<dbReference type="AlphaFoldDB" id="A0A1S3ZD04"/>
<feature type="domain" description="RRM" evidence="5">
    <location>
        <begin position="28"/>
        <end position="104"/>
    </location>
</feature>
<dbReference type="SMR" id="A0A1S3ZD04"/>
<dbReference type="Proteomes" id="UP000790787">
    <property type="component" value="Chromosome 8"/>
</dbReference>
<keyword evidence="1" id="KW-0677">Repeat</keyword>
<dbReference type="OrthoDB" id="1875751at2759"/>
<dbReference type="KEGG" id="nta:107785518"/>
<reference evidence="6" key="1">
    <citation type="journal article" date="2014" name="Nat. Commun.">
        <title>The tobacco genome sequence and its comparison with those of tomato and potato.</title>
        <authorList>
            <person name="Sierro N."/>
            <person name="Battey J.N."/>
            <person name="Ouadi S."/>
            <person name="Bakaher N."/>
            <person name="Bovet L."/>
            <person name="Willig A."/>
            <person name="Goepfert S."/>
            <person name="Peitsch M.C."/>
            <person name="Ivanov N.V."/>
        </authorList>
    </citation>
    <scope>NUCLEOTIDE SEQUENCE [LARGE SCALE GENOMIC DNA]</scope>
</reference>
<dbReference type="STRING" id="4097.A0A1S3ZD04"/>
<feature type="compositionally biased region" description="Basic and acidic residues" evidence="4">
    <location>
        <begin position="8"/>
        <end position="20"/>
    </location>
</feature>
<dbReference type="PANTHER" id="PTHR48032">
    <property type="entry name" value="RNA-BINDING PROTEIN MUSASHI HOMOLOG RBP6"/>
    <property type="match status" value="1"/>
</dbReference>
<dbReference type="InterPro" id="IPR035979">
    <property type="entry name" value="RBD_domain_sf"/>
</dbReference>
<dbReference type="PaxDb" id="4097-A0A1S3ZD04"/>
<evidence type="ECO:0000259" key="5">
    <source>
        <dbReference type="PROSITE" id="PS50102"/>
    </source>
</evidence>
<name>A0A1S3ZD04_TOBAC</name>
<dbReference type="GeneID" id="107785518"/>
<dbReference type="CDD" id="cd12325">
    <property type="entry name" value="RRM1_hnRNPA_hnRNPD_like"/>
    <property type="match status" value="1"/>
</dbReference>
<dbReference type="FunFam" id="3.30.70.330:FF:000051">
    <property type="entry name" value="Heterogeneous nuclear ribonucleoprotein 1"/>
    <property type="match status" value="1"/>
</dbReference>
<dbReference type="Gene3D" id="3.30.70.330">
    <property type="match status" value="2"/>
</dbReference>
<dbReference type="GO" id="GO:0000785">
    <property type="term" value="C:chromatin"/>
    <property type="evidence" value="ECO:0000318"/>
    <property type="project" value="GO_Central"/>
</dbReference>
<feature type="region of interest" description="Disordered" evidence="4">
    <location>
        <begin position="192"/>
        <end position="215"/>
    </location>
</feature>
<dbReference type="GO" id="GO:1990904">
    <property type="term" value="C:ribonucleoprotein complex"/>
    <property type="evidence" value="ECO:0007669"/>
    <property type="project" value="UniProtKB-KW"/>
</dbReference>
<evidence type="ECO:0000313" key="7">
    <source>
        <dbReference type="RefSeq" id="XP_016462330.1"/>
    </source>
</evidence>
<feature type="region of interest" description="Disordered" evidence="4">
    <location>
        <begin position="1"/>
        <end position="20"/>
    </location>
</feature>
<dbReference type="GO" id="GO:0003723">
    <property type="term" value="F:RNA binding"/>
    <property type="evidence" value="ECO:0000318"/>
    <property type="project" value="GO_Central"/>
</dbReference>